<organism evidence="3 4">
    <name type="scientific">Callosobruchus maculatus</name>
    <name type="common">Southern cowpea weevil</name>
    <name type="synonym">Pulse bruchid</name>
    <dbReference type="NCBI Taxonomy" id="64391"/>
    <lineage>
        <taxon>Eukaryota</taxon>
        <taxon>Metazoa</taxon>
        <taxon>Ecdysozoa</taxon>
        <taxon>Arthropoda</taxon>
        <taxon>Hexapoda</taxon>
        <taxon>Insecta</taxon>
        <taxon>Pterygota</taxon>
        <taxon>Neoptera</taxon>
        <taxon>Endopterygota</taxon>
        <taxon>Coleoptera</taxon>
        <taxon>Polyphaga</taxon>
        <taxon>Cucujiformia</taxon>
        <taxon>Chrysomeloidea</taxon>
        <taxon>Chrysomelidae</taxon>
        <taxon>Bruchinae</taxon>
        <taxon>Bruchini</taxon>
        <taxon>Callosobruchus</taxon>
    </lineage>
</organism>
<dbReference type="Gene3D" id="2.20.25.670">
    <property type="entry name" value="GCM domain, large subdomain"/>
    <property type="match status" value="1"/>
</dbReference>
<dbReference type="Pfam" id="PF03615">
    <property type="entry name" value="GCM"/>
    <property type="match status" value="1"/>
</dbReference>
<dbReference type="GO" id="GO:0007131">
    <property type="term" value="P:reciprocal meiotic recombination"/>
    <property type="evidence" value="ECO:0007669"/>
    <property type="project" value="TreeGrafter"/>
</dbReference>
<dbReference type="Gene3D" id="3.40.1360.10">
    <property type="match status" value="1"/>
</dbReference>
<protein>
    <recommendedName>
        <fullName evidence="2">GCM domain-containing protein</fullName>
    </recommendedName>
</protein>
<sequence length="2166" mass="246415">MHGLERHTPTSPGMSCRAYVGTPNSTADWDINDSSVPRINEFDPFSEWADGHCRLVYRYGKPCPNRTCPGRLEILPCRGHCGYPVTHFWRHTEHAIFFQAKGVHDHPRPEAKGASEARRTQGGGGRRVRSLAVVLAKEAALGNKLMSLREPKRQCREITSQVSRELNASSLFGDSKNGYCSCPPFECICNYQQPAPATPQQFPASPNSYPHQLPECYWTQDPVHPQLYHYSDSGVPSTTHQYDFNSISTELFQPEEIFSMEQPVKQDPAQNDSARSPPTLLDLGSGTIHREFKSEDYWNGALGSLLVNDDSNNSSNSRFNVSQSPLLNNNLPQVDQNVYPEIKVDGNNQYSMSKMSLYQHSETPYKSFEGHYFLEDKAFQSCEPYQTPKTYHPKTSTQDEYIDLGQFGEYNSYLSSYDPSKSFIQRLKKRKSNTVHSPEEKKIKLDEQHDQRKLKPPCKKNKAKDPFTEDPKVHQSKITTHYKIVKGSLSKPNTTKKKRNWDSCSSDEEFWISKFALKCSKSTSDIPISSETENTEKQHNSLPVTREEVTRGLSVLSRAVRPGLSSKKDKCQVGDVLKKIDKEKRKPSEQVKPETMNNNLSYLNYFTVRANDNASNKRESGSHGRPDKIVSKVEGIKNRKDAMQHHDKNDIEDKETVKEIIDKLVKKGKDGNRTKTFVKGMHSGMAFNIFDKIQQHDQEFDLKCQDLSSSKCLDMRTLHKNDTTSFKVSNENKDINNTNHHQKPVMPKLLDETSTIETIVEETFHKTKNKETNGKASPQNNQNFKNNIFSKTIKKAQIDNVRYDKFSKYSNSGKNKKYVKANEEMCKLISKLTGERAVTEQGNEEIQKLVTKLKNQTEETNSVSETSKDKKELLAATVKNSCCDNEKYVAERTCTYNEVPIHCNTSGNLKIVERQNEKPNNLKSLPLKQSTPLQLFNKAANGIEQDKCGNYKYNNKQEYSLICNKSGKVVSFEEHTEISQEIDSNNNISSEMEQKDEYLEKSSSDSVKACEGKQLLKKRQAVGQNYSMPTEKERIMHMLHYNTKLTGSVKNTQQMENIFKDMKPLSEIRQSTPNSLGVELGSGKIEDYDIHSIIRRLATDTEKFEVNNDQNRTNTLHQSCFLESNEAKELDVIKQNMGNLQDTNQVANIKNSTLENANDHISVLYFKNRSKFRHKQNSKENTIAGVLHDNDGIKAASTNTSLSVSFDPHEEGTDRLFNSVTSDESKNVQKEKEFPFTAPIMNIIAKLNKNSFDCPTRTDAVYSQNPLNSDVPRPFTEENKEAQSVQGSQTNALTNKEIMSLNKVPDPGCIGNNTFKKPKGNIEQKRLTKENNSNKHVEKNVVCLPIGGLAVRQKNAVVARDLYHKHVLTPNEKVPCDEKFIDRTKLDDGVDKLRQIQSKKHSEEIKHLIMENSSASLLDDPKTDVEKHEIHANDNFLKIFRRQTKILDNESLRVQNVTNVSSEHSVGTIDTVFADDQQKLVNKILFEISCGKSDEPTNCSSNILSPKKSNGDLRKDVKRQEINLERKNEIQSVTDVQSSRDVCKKSISIKTTEDEIVSSSMLLKTKRNIVQNEVKSGTNITEDQIINNVLLGTTCHELKSQPNTTILKDTFISSSHSVTNCEINVGSESCVHTQNSKPFNHPNQSSEDELSDKLWIKNSVFLKQRSDTSQLSQCLLNDQKDENNKIIENHDLSSHSIFEPESNLENPIQSCFHEKNRELLIRPKMNDDVNNNVTKNCDTRNSLLLSATKSSEANQTQITCIFDKNEQNNMMPKKTHISIKANELLADEEINRILTKNYEQCMRSKENNASQTRDDAISKLLKKTEDQKPKAKDIIKKYRKGKLKIYRLKKMKKPSKDLDKVEENLDFDDVFKKLTQDFQEPARCSSPCESLVSTPSSYKSVSTLRSETPTESKELSSFQRKLREGIELYYQLKDMINGQGVVDRAINLVSCLLNVGMWALNIIAQKGLIFGNLKIMLSSGETINCNVPDAYFILVVEKEAIFQKLLEEDIPNKLTRPFIMMTGKGFPDLNTQLFLRKLWIIMRIPVFILVDADPHGINIMLNYRFGSVANAHVSHHLAVPKARWLGLLPSEITMFNVKKQAMSTNEQKMVEKLLNTPYMKDNPGIVEELKILQKNNLKAGIEGLIKTDVFLSQVYLPHKFLHRDFI</sequence>
<dbReference type="InterPro" id="IPR043020">
    <property type="entry name" value="GCM_large"/>
</dbReference>
<proteinExistence type="predicted"/>
<dbReference type="GO" id="GO:0003918">
    <property type="term" value="F:DNA topoisomerase type II (double strand cut, ATP-hydrolyzing) activity"/>
    <property type="evidence" value="ECO:0007669"/>
    <property type="project" value="InterPro"/>
</dbReference>
<dbReference type="CDD" id="cd00223">
    <property type="entry name" value="TOPRIM_TopoIIB_SPO"/>
    <property type="match status" value="1"/>
</dbReference>
<dbReference type="PANTHER" id="PTHR10848:SF0">
    <property type="entry name" value="MEIOTIC RECOMBINATION PROTEIN SPO11"/>
    <property type="match status" value="1"/>
</dbReference>
<feature type="region of interest" description="Disordered" evidence="1">
    <location>
        <begin position="429"/>
        <end position="475"/>
    </location>
</feature>
<dbReference type="InterPro" id="IPR002815">
    <property type="entry name" value="Spo11/TopoVI_A"/>
</dbReference>
<evidence type="ECO:0000313" key="4">
    <source>
        <dbReference type="Proteomes" id="UP000410492"/>
    </source>
</evidence>
<dbReference type="GO" id="GO:0042138">
    <property type="term" value="P:meiotic DNA double-strand break formation"/>
    <property type="evidence" value="ECO:0007669"/>
    <property type="project" value="TreeGrafter"/>
</dbReference>
<dbReference type="InterPro" id="IPR036115">
    <property type="entry name" value="GCM_dom_sf"/>
</dbReference>
<dbReference type="SUPFAM" id="SSF90073">
    <property type="entry name" value="GCM domain"/>
    <property type="match status" value="1"/>
</dbReference>
<dbReference type="GO" id="GO:0000706">
    <property type="term" value="P:meiotic DNA double-strand break processing"/>
    <property type="evidence" value="ECO:0007669"/>
    <property type="project" value="TreeGrafter"/>
</dbReference>
<dbReference type="SUPFAM" id="SSF56726">
    <property type="entry name" value="DNA topoisomerase IV, alpha subunit"/>
    <property type="match status" value="1"/>
</dbReference>
<dbReference type="InterPro" id="IPR003902">
    <property type="entry name" value="Tscrpt_reg_GCM"/>
</dbReference>
<reference evidence="3 4" key="1">
    <citation type="submission" date="2019-01" db="EMBL/GenBank/DDBJ databases">
        <authorList>
            <person name="Sayadi A."/>
        </authorList>
    </citation>
    <scope>NUCLEOTIDE SEQUENCE [LARGE SCALE GENOMIC DNA]</scope>
</reference>
<dbReference type="PRINTS" id="PR01550">
    <property type="entry name" value="TOP6AFAMILY"/>
</dbReference>
<dbReference type="EMBL" id="CAACVG010001546">
    <property type="protein sequence ID" value="VEN35416.1"/>
    <property type="molecule type" value="Genomic_DNA"/>
</dbReference>
<accession>A0A653BII8</accession>
<dbReference type="Pfam" id="PF21180">
    <property type="entry name" value="TOP6A-Spo11_Toprim"/>
    <property type="match status" value="1"/>
</dbReference>
<feature type="compositionally biased region" description="Basic and acidic residues" evidence="1">
    <location>
        <begin position="104"/>
        <end position="119"/>
    </location>
</feature>
<name>A0A653BII8_CALMS</name>
<feature type="domain" description="GCM" evidence="2">
    <location>
        <begin position="1"/>
        <end position="121"/>
    </location>
</feature>
<feature type="compositionally biased region" description="Basic and acidic residues" evidence="1">
    <location>
        <begin position="463"/>
        <end position="473"/>
    </location>
</feature>
<keyword evidence="4" id="KW-1185">Reference proteome</keyword>
<dbReference type="Proteomes" id="UP000410492">
    <property type="component" value="Unassembled WGS sequence"/>
</dbReference>
<evidence type="ECO:0000259" key="2">
    <source>
        <dbReference type="PROSITE" id="PS50807"/>
    </source>
</evidence>
<dbReference type="InterPro" id="IPR036078">
    <property type="entry name" value="Spo11/TopoVI_A_sf"/>
</dbReference>
<dbReference type="GO" id="GO:0000228">
    <property type="term" value="C:nuclear chromosome"/>
    <property type="evidence" value="ECO:0007669"/>
    <property type="project" value="TreeGrafter"/>
</dbReference>
<dbReference type="GO" id="GO:0003677">
    <property type="term" value="F:DNA binding"/>
    <property type="evidence" value="ECO:0007669"/>
    <property type="project" value="InterPro"/>
</dbReference>
<dbReference type="GO" id="GO:0006355">
    <property type="term" value="P:regulation of DNA-templated transcription"/>
    <property type="evidence" value="ECO:0007669"/>
    <property type="project" value="InterPro"/>
</dbReference>
<feature type="region of interest" description="Disordered" evidence="1">
    <location>
        <begin position="526"/>
        <end position="546"/>
    </location>
</feature>
<dbReference type="PROSITE" id="PS50807">
    <property type="entry name" value="GCM"/>
    <property type="match status" value="1"/>
</dbReference>
<evidence type="ECO:0000313" key="3">
    <source>
        <dbReference type="EMBL" id="VEN35416.1"/>
    </source>
</evidence>
<evidence type="ECO:0000256" key="1">
    <source>
        <dbReference type="SAM" id="MobiDB-lite"/>
    </source>
</evidence>
<feature type="region of interest" description="Disordered" evidence="1">
    <location>
        <begin position="104"/>
        <end position="125"/>
    </location>
</feature>
<feature type="compositionally biased region" description="Basic and acidic residues" evidence="1">
    <location>
        <begin position="534"/>
        <end position="546"/>
    </location>
</feature>
<dbReference type="PANTHER" id="PTHR10848">
    <property type="entry name" value="MEIOTIC RECOMBINATION PROTEIN SPO11"/>
    <property type="match status" value="1"/>
</dbReference>
<gene>
    <name evidence="3" type="ORF">CALMAC_LOCUS1333</name>
</gene>
<dbReference type="InterPro" id="IPR034136">
    <property type="entry name" value="TOPRIM_Topo6A/Spo11"/>
</dbReference>
<dbReference type="OrthoDB" id="5377392at2759"/>
<feature type="compositionally biased region" description="Basic and acidic residues" evidence="1">
    <location>
        <begin position="437"/>
        <end position="453"/>
    </location>
</feature>